<dbReference type="VEuPathDB" id="FungiDB:A1Q1_08252"/>
<name>J4UGS9_TRIAS</name>
<feature type="region of interest" description="Disordered" evidence="1">
    <location>
        <begin position="1"/>
        <end position="29"/>
    </location>
</feature>
<dbReference type="InterPro" id="IPR002925">
    <property type="entry name" value="Dienelactn_hydro"/>
</dbReference>
<dbReference type="Pfam" id="PF01738">
    <property type="entry name" value="DLH"/>
    <property type="match status" value="1"/>
</dbReference>
<dbReference type="OrthoDB" id="2147163at2759"/>
<dbReference type="GO" id="GO:0016787">
    <property type="term" value="F:hydrolase activity"/>
    <property type="evidence" value="ECO:0007669"/>
    <property type="project" value="InterPro"/>
</dbReference>
<sequence>MSQKKDTECCPPSAPPPKVPNPVAATGSYRPTGKFESVGDFKEVYTTGPDDAEHALIVIYDIFGFWETTLRGSDLLASHLLLVNPHKIYMPDVFHGKPFPPEKDGDKDTLNTFFSGTAKLDDRLPEVVKFAEDLKKKYKTVSILGYCWGGKLTLLALADANGPFTAGAAVHPAMIANSDGDNLAKPLGFYPSKGEPSDVVQHIAHAMLQKPFHEKCDFHLYNTVHHGWAAARANLDDPENSKQFDDVYQRVADYLALVDK</sequence>
<feature type="domain" description="Dienelactone hydrolase" evidence="2">
    <location>
        <begin position="44"/>
        <end position="255"/>
    </location>
</feature>
<reference evidence="3 4" key="1">
    <citation type="journal article" date="2012" name="Eukaryot. Cell">
        <title>Draft genome sequence of CBS 2479, the standard type strain of Trichosporon asahii.</title>
        <authorList>
            <person name="Yang R.Y."/>
            <person name="Li H.T."/>
            <person name="Zhu H."/>
            <person name="Zhou G.P."/>
            <person name="Wang M."/>
            <person name="Wang L."/>
        </authorList>
    </citation>
    <scope>NUCLEOTIDE SEQUENCE [LARGE SCALE GENOMIC DNA]</scope>
    <source>
        <strain evidence="4">ATCC 90039 / CBS 2479 / JCM 2466 / KCTC 7840 / NCYC 2677 / UAMH 7654</strain>
    </source>
</reference>
<organism evidence="3 4">
    <name type="scientific">Trichosporon asahii var. asahii (strain ATCC 90039 / CBS 2479 / JCM 2466 / KCTC 7840 / NBRC 103889/ NCYC 2677 / UAMH 7654)</name>
    <name type="common">Yeast</name>
    <dbReference type="NCBI Taxonomy" id="1186058"/>
    <lineage>
        <taxon>Eukaryota</taxon>
        <taxon>Fungi</taxon>
        <taxon>Dikarya</taxon>
        <taxon>Basidiomycota</taxon>
        <taxon>Agaricomycotina</taxon>
        <taxon>Tremellomycetes</taxon>
        <taxon>Trichosporonales</taxon>
        <taxon>Trichosporonaceae</taxon>
        <taxon>Trichosporon</taxon>
    </lineage>
</organism>
<evidence type="ECO:0000256" key="1">
    <source>
        <dbReference type="SAM" id="MobiDB-lite"/>
    </source>
</evidence>
<dbReference type="AlphaFoldDB" id="J4UGS9"/>
<proteinExistence type="predicted"/>
<dbReference type="PANTHER" id="PTHR47668">
    <property type="entry name" value="DIENELACTONE HYDROLASE FAMILY PROTEIN (AFU_ORTHOLOGUE AFUA_6G01940)"/>
    <property type="match status" value="1"/>
</dbReference>
<dbReference type="KEGG" id="tasa:A1Q1_08252"/>
<dbReference type="Gene3D" id="3.40.50.1820">
    <property type="entry name" value="alpha/beta hydrolase"/>
    <property type="match status" value="1"/>
</dbReference>
<accession>J4UGS9</accession>
<dbReference type="PANTHER" id="PTHR47668:SF1">
    <property type="entry name" value="DIENELACTONE HYDROLASE DOMAIN-CONTAINING PROTEIN-RELATED"/>
    <property type="match status" value="1"/>
</dbReference>
<dbReference type="GeneID" id="25991764"/>
<dbReference type="SUPFAM" id="SSF53474">
    <property type="entry name" value="alpha/beta-Hydrolases"/>
    <property type="match status" value="1"/>
</dbReference>
<evidence type="ECO:0000259" key="2">
    <source>
        <dbReference type="Pfam" id="PF01738"/>
    </source>
</evidence>
<evidence type="ECO:0000313" key="3">
    <source>
        <dbReference type="EMBL" id="EJT50700.1"/>
    </source>
</evidence>
<dbReference type="InterPro" id="IPR029058">
    <property type="entry name" value="AB_hydrolase_fold"/>
</dbReference>
<dbReference type="Proteomes" id="UP000002748">
    <property type="component" value="Unassembled WGS sequence"/>
</dbReference>
<protein>
    <recommendedName>
        <fullName evidence="2">Dienelactone hydrolase domain-containing protein</fullName>
    </recommendedName>
</protein>
<dbReference type="RefSeq" id="XP_014181874.1">
    <property type="nucleotide sequence ID" value="XM_014326399.1"/>
</dbReference>
<gene>
    <name evidence="3" type="ORF">A1Q1_08252</name>
</gene>
<comment type="caution">
    <text evidence="3">The sequence shown here is derived from an EMBL/GenBank/DDBJ whole genome shotgun (WGS) entry which is preliminary data.</text>
</comment>
<dbReference type="EMBL" id="ALBS01000096">
    <property type="protein sequence ID" value="EJT50700.1"/>
    <property type="molecule type" value="Genomic_DNA"/>
</dbReference>
<dbReference type="HOGENOM" id="CLU_054590_0_1_1"/>
<evidence type="ECO:0000313" key="4">
    <source>
        <dbReference type="Proteomes" id="UP000002748"/>
    </source>
</evidence>